<dbReference type="Proteomes" id="UP000218231">
    <property type="component" value="Unassembled WGS sequence"/>
</dbReference>
<feature type="compositionally biased region" description="Basic residues" evidence="1">
    <location>
        <begin position="9"/>
        <end position="18"/>
    </location>
</feature>
<accession>A0A2A2KUT3</accession>
<evidence type="ECO:0000256" key="1">
    <source>
        <dbReference type="SAM" id="MobiDB-lite"/>
    </source>
</evidence>
<comment type="caution">
    <text evidence="2">The sequence shown here is derived from an EMBL/GenBank/DDBJ whole genome shotgun (WGS) entry which is preliminary data.</text>
</comment>
<keyword evidence="3" id="KW-1185">Reference proteome</keyword>
<evidence type="ECO:0000313" key="3">
    <source>
        <dbReference type="Proteomes" id="UP000218231"/>
    </source>
</evidence>
<organism evidence="2 3">
    <name type="scientific">Diploscapter pachys</name>
    <dbReference type="NCBI Taxonomy" id="2018661"/>
    <lineage>
        <taxon>Eukaryota</taxon>
        <taxon>Metazoa</taxon>
        <taxon>Ecdysozoa</taxon>
        <taxon>Nematoda</taxon>
        <taxon>Chromadorea</taxon>
        <taxon>Rhabditida</taxon>
        <taxon>Rhabditina</taxon>
        <taxon>Rhabditomorpha</taxon>
        <taxon>Rhabditoidea</taxon>
        <taxon>Rhabditidae</taxon>
        <taxon>Diploscapter</taxon>
    </lineage>
</organism>
<name>A0A2A2KUT3_9BILA</name>
<protein>
    <submittedName>
        <fullName evidence="2">Uncharacterized protein</fullName>
    </submittedName>
</protein>
<reference evidence="2 3" key="1">
    <citation type="journal article" date="2017" name="Curr. Biol.">
        <title>Genome architecture and evolution of a unichromosomal asexual nematode.</title>
        <authorList>
            <person name="Fradin H."/>
            <person name="Zegar C."/>
            <person name="Gutwein M."/>
            <person name="Lucas J."/>
            <person name="Kovtun M."/>
            <person name="Corcoran D."/>
            <person name="Baugh L.R."/>
            <person name="Kiontke K."/>
            <person name="Gunsalus K."/>
            <person name="Fitch D.H."/>
            <person name="Piano F."/>
        </authorList>
    </citation>
    <scope>NUCLEOTIDE SEQUENCE [LARGE SCALE GENOMIC DNA]</scope>
    <source>
        <strain evidence="2">PF1309</strain>
    </source>
</reference>
<dbReference type="EMBL" id="LIAE01007662">
    <property type="protein sequence ID" value="PAV77735.1"/>
    <property type="molecule type" value="Genomic_DNA"/>
</dbReference>
<proteinExistence type="predicted"/>
<evidence type="ECO:0000313" key="2">
    <source>
        <dbReference type="EMBL" id="PAV77735.1"/>
    </source>
</evidence>
<gene>
    <name evidence="2" type="ORF">WR25_16380</name>
</gene>
<feature type="region of interest" description="Disordered" evidence="1">
    <location>
        <begin position="1"/>
        <end position="29"/>
    </location>
</feature>
<dbReference type="AlphaFoldDB" id="A0A2A2KUT3"/>
<sequence length="66" mass="7492">MTENEGRRRYGQSRRNKQLAHGVEINKQQQQQRIQLQHCGNGRERECMCAASCSRAPNGPPSINPS</sequence>